<evidence type="ECO:0000313" key="3">
    <source>
        <dbReference type="Proteomes" id="UP000276741"/>
    </source>
</evidence>
<dbReference type="RefSeq" id="WP_126449923.1">
    <property type="nucleotide sequence ID" value="NZ_AP018553.1"/>
</dbReference>
<dbReference type="SUPFAM" id="SSF50447">
    <property type="entry name" value="Translation proteins"/>
    <property type="match status" value="1"/>
</dbReference>
<reference evidence="3" key="2">
    <citation type="submission" date="2018-04" db="EMBL/GenBank/DDBJ databases">
        <title>Complete genome sequence of Sulfodiicoccus acidiphilus strain HS-1.</title>
        <authorList>
            <person name="Sakai H.D."/>
            <person name="Kurosawa N."/>
        </authorList>
    </citation>
    <scope>NUCLEOTIDE SEQUENCE [LARGE SCALE GENOMIC DNA]</scope>
    <source>
        <strain evidence="3">HS-1</strain>
    </source>
</reference>
<evidence type="ECO:0000313" key="1">
    <source>
        <dbReference type="EMBL" id="BBD72659.1"/>
    </source>
</evidence>
<dbReference type="KEGG" id="sacd:HS1genome_1048"/>
<name>A0A348B3A7_9CREN</name>
<dbReference type="EMBL" id="AP018553">
    <property type="protein sequence ID" value="BBD72659.1"/>
    <property type="molecule type" value="Genomic_DNA"/>
</dbReference>
<dbReference type="Proteomes" id="UP000276741">
    <property type="component" value="Chromosome"/>
</dbReference>
<dbReference type="Gene3D" id="2.40.10.230">
    <property type="entry name" value="Probable tRNA pseudouridine synthase domain"/>
    <property type="match status" value="1"/>
</dbReference>
<evidence type="ECO:0000313" key="2">
    <source>
        <dbReference type="EMBL" id="GGT95644.1"/>
    </source>
</evidence>
<reference evidence="2" key="4">
    <citation type="submission" date="2020-09" db="EMBL/GenBank/DDBJ databases">
        <authorList>
            <person name="Sun Q."/>
            <person name="Ohkuma M."/>
        </authorList>
    </citation>
    <scope>NUCLEOTIDE SEQUENCE</scope>
    <source>
        <strain evidence="2">JCM 31740</strain>
    </source>
</reference>
<protein>
    <recommendedName>
        <fullName evidence="4">H/ACA RNA-protein complex protein Gar1</fullName>
    </recommendedName>
</protein>
<keyword evidence="3" id="KW-1185">Reference proteome</keyword>
<dbReference type="EMBL" id="BMQS01000009">
    <property type="protein sequence ID" value="GGT95644.1"/>
    <property type="molecule type" value="Genomic_DNA"/>
</dbReference>
<dbReference type="AlphaFoldDB" id="A0A348B3A7"/>
<dbReference type="InterPro" id="IPR009000">
    <property type="entry name" value="Transl_B-barrel_sf"/>
</dbReference>
<gene>
    <name evidence="2" type="ORF">GCM10007116_11570</name>
    <name evidence="1" type="ORF">HS1genome_1048</name>
</gene>
<proteinExistence type="predicted"/>
<accession>A0A348B3A7</accession>
<dbReference type="Proteomes" id="UP000616143">
    <property type="component" value="Unassembled WGS sequence"/>
</dbReference>
<dbReference type="InterPro" id="IPR038664">
    <property type="entry name" value="Gar1/Naf1_Cbf5-bd_sf"/>
</dbReference>
<dbReference type="GeneID" id="38666561"/>
<reference evidence="1" key="3">
    <citation type="journal article" date="2019" name="BMC Res. Notes">
        <title>Complete genome sequence of the Sulfodiicoccus acidiphilus strain HS-1T, the first crenarchaeon that lacks polB3, isolated from an acidic hot spring in Ohwaku-dani, Hakone, Japan.</title>
        <authorList>
            <person name="Sakai H.D."/>
            <person name="Kurosawa N."/>
        </authorList>
    </citation>
    <scope>NUCLEOTIDE SEQUENCE</scope>
    <source>
        <strain evidence="1">HS-1</strain>
    </source>
</reference>
<sequence length="83" mass="9385">MRVNLGRTVSVYKEGLRVVSLDPSLDYERINIIGKTVRDKYGNAVGRVLDVIGNVKNPYALVKTTGKWNEETHVRVEGKRKVD</sequence>
<evidence type="ECO:0008006" key="4">
    <source>
        <dbReference type="Google" id="ProtNLM"/>
    </source>
</evidence>
<organism evidence="1 3">
    <name type="scientific">Sulfodiicoccus acidiphilus</name>
    <dbReference type="NCBI Taxonomy" id="1670455"/>
    <lineage>
        <taxon>Archaea</taxon>
        <taxon>Thermoproteota</taxon>
        <taxon>Thermoprotei</taxon>
        <taxon>Sulfolobales</taxon>
        <taxon>Sulfolobaceae</taxon>
        <taxon>Sulfodiicoccus</taxon>
    </lineage>
</organism>
<reference evidence="2" key="1">
    <citation type="journal article" date="2014" name="Int. J. Syst. Evol. Microbiol.">
        <title>Complete genome sequence of Corynebacterium casei LMG S-19264T (=DSM 44701T), isolated from a smear-ripened cheese.</title>
        <authorList>
            <consortium name="US DOE Joint Genome Institute (JGI-PGF)"/>
            <person name="Walter F."/>
            <person name="Albersmeier A."/>
            <person name="Kalinowski J."/>
            <person name="Ruckert C."/>
        </authorList>
    </citation>
    <scope>NUCLEOTIDE SEQUENCE</scope>
    <source>
        <strain evidence="2">JCM 31740</strain>
    </source>
</reference>
<dbReference type="OrthoDB" id="60264at2157"/>